<dbReference type="InterPro" id="IPR000415">
    <property type="entry name" value="Nitroreductase-like"/>
</dbReference>
<evidence type="ECO:0000313" key="2">
    <source>
        <dbReference type="EMBL" id="MWA02676.1"/>
    </source>
</evidence>
<dbReference type="CDD" id="cd02142">
    <property type="entry name" value="McbC_SagB-like_oxidoreductase"/>
    <property type="match status" value="1"/>
</dbReference>
<organism evidence="2 3">
    <name type="scientific">Actinomadura physcomitrii</name>
    <dbReference type="NCBI Taxonomy" id="2650748"/>
    <lineage>
        <taxon>Bacteria</taxon>
        <taxon>Bacillati</taxon>
        <taxon>Actinomycetota</taxon>
        <taxon>Actinomycetes</taxon>
        <taxon>Streptosporangiales</taxon>
        <taxon>Thermomonosporaceae</taxon>
        <taxon>Actinomadura</taxon>
    </lineage>
</organism>
<evidence type="ECO:0000313" key="3">
    <source>
        <dbReference type="Proteomes" id="UP000462055"/>
    </source>
</evidence>
<sequence>MEKPACSDDVFKVYSGSGSDRQTLEFSSAELLNWLLSLTVPAGREHLERSLARRLELDDPEEASTLVGYLIEHDVLVREDDAVRYRVKGDTWERWGWRDAYDFHAATTGLRFEKLWGSEKGRELFESYMADPSFGPQPTIFKEAEAIGPPVDLGAEGRGPAEGGTLAEALLGDVPAGGLSAPGTLRADDLGALLEHAFSTQRTMDVAVLGPHQQKAYPSGGARHPLELYVAARRVAGLDPRIYHYDPLLKELAPIGDSAAVAEVEGATLGDPEMDEADAVLFLTVRWIRHNWKYRYARSYRMVLMEAGHAAQVLRLTASALNLQVVASPAVDESRVGRVLGLRDEWEESAVAALGVGRRNRAR</sequence>
<dbReference type="InterPro" id="IPR029479">
    <property type="entry name" value="Nitroreductase"/>
</dbReference>
<dbReference type="Proteomes" id="UP000462055">
    <property type="component" value="Unassembled WGS sequence"/>
</dbReference>
<dbReference type="GO" id="GO:0016491">
    <property type="term" value="F:oxidoreductase activity"/>
    <property type="evidence" value="ECO:0007669"/>
    <property type="project" value="InterPro"/>
</dbReference>
<dbReference type="RefSeq" id="WP_151595151.1">
    <property type="nucleotide sequence ID" value="NZ_WBMS02000015.1"/>
</dbReference>
<dbReference type="Pfam" id="PF00881">
    <property type="entry name" value="Nitroreductase"/>
    <property type="match status" value="1"/>
</dbReference>
<name>A0A6I4MKA1_9ACTN</name>
<proteinExistence type="predicted"/>
<dbReference type="PANTHER" id="PTHR43745">
    <property type="entry name" value="NITROREDUCTASE MJ1384-RELATED"/>
    <property type="match status" value="1"/>
</dbReference>
<dbReference type="InterPro" id="IPR052544">
    <property type="entry name" value="Bacteriocin_Proc_Enz"/>
</dbReference>
<evidence type="ECO:0000259" key="1">
    <source>
        <dbReference type="Pfam" id="PF00881"/>
    </source>
</evidence>
<dbReference type="AlphaFoldDB" id="A0A6I4MKA1"/>
<dbReference type="PANTHER" id="PTHR43745:SF2">
    <property type="entry name" value="NITROREDUCTASE MJ1384-RELATED"/>
    <property type="match status" value="1"/>
</dbReference>
<keyword evidence="3" id="KW-1185">Reference proteome</keyword>
<protein>
    <submittedName>
        <fullName evidence="2">SagB/ThcOx family dehydrogenase</fullName>
    </submittedName>
</protein>
<dbReference type="EMBL" id="WBMS02000015">
    <property type="protein sequence ID" value="MWA02676.1"/>
    <property type="molecule type" value="Genomic_DNA"/>
</dbReference>
<gene>
    <name evidence="2" type="ORF">F8568_020315</name>
</gene>
<feature type="domain" description="Nitroreductase" evidence="1">
    <location>
        <begin position="187"/>
        <end position="357"/>
    </location>
</feature>
<accession>A0A6I4MKA1</accession>
<reference evidence="2" key="1">
    <citation type="submission" date="2019-12" db="EMBL/GenBank/DDBJ databases">
        <title>Actinomadura physcomitrii sp. nov., a novel actinomycete isolated from moss [Physcomitrium sphaericum (Ludw) Fuernr].</title>
        <authorList>
            <person name="Zhuang X."/>
        </authorList>
    </citation>
    <scope>NUCLEOTIDE SEQUENCE [LARGE SCALE GENOMIC DNA]</scope>
    <source>
        <strain evidence="2">LD22</strain>
    </source>
</reference>
<dbReference type="InterPro" id="IPR020051">
    <property type="entry name" value="SagB-type_dehydrogenase"/>
</dbReference>
<dbReference type="Gene3D" id="3.40.109.10">
    <property type="entry name" value="NADH Oxidase"/>
    <property type="match status" value="1"/>
</dbReference>
<dbReference type="SUPFAM" id="SSF55469">
    <property type="entry name" value="FMN-dependent nitroreductase-like"/>
    <property type="match status" value="1"/>
</dbReference>
<comment type="caution">
    <text evidence="2">The sequence shown here is derived from an EMBL/GenBank/DDBJ whole genome shotgun (WGS) entry which is preliminary data.</text>
</comment>
<dbReference type="NCBIfam" id="TIGR03605">
    <property type="entry name" value="antibiot_sagB"/>
    <property type="match status" value="1"/>
</dbReference>